<sequence length="472" mass="52301">MTPRGIDDGLVVARHRTAMVRHHLSQPMSLLVRTGVVRPGVSVFDYGCGQGDDLRGLIAAGVEASGWDPHFAPDAVIAPAEIVNLGFVLNVIEDERERSTALERAWTLAGRALVVSVMIAGAVPVDGLKPFRDGYLTSRGTFQKYYQQDELRKIVAHATGSEPVALAPGIFVAFRRPEDEQEFLLERRRGRRASTAAYASARPRASQSTAPVHERIQGPLEAIAAFALDRGRMPHADELPSEVHDRLAQERVGLSRAVATATDVIDEDAFHSAAASRREDLLVHQALNVLNRTRSASRPGASIVRDIRHHFGSQQQFAEQALEYLHALADPSRTAEAMVRSAGKGLGALDEDGRLVIDGDRVEQLEGVLRCYYGCAAFFVGELGQEYIARLDPVRRQVSLFRVEDRRSPFPIMTGSVTIDLKRQNVIMRDDRRVLARKADVYGLSARSRQRDEERKRRAAEGWADERVLIRL</sequence>
<dbReference type="RefSeq" id="WP_199038201.1">
    <property type="nucleotide sequence ID" value="NZ_JAELXS010000006.1"/>
</dbReference>
<name>A0ABS0XRX5_9SPHN</name>
<dbReference type="GO" id="GO:0032259">
    <property type="term" value="P:methylation"/>
    <property type="evidence" value="ECO:0007669"/>
    <property type="project" value="UniProtKB-KW"/>
</dbReference>
<dbReference type="NCBIfam" id="TIGR04096">
    <property type="entry name" value="dnd_rel_methyl"/>
    <property type="match status" value="1"/>
</dbReference>
<protein>
    <submittedName>
        <fullName evidence="1">DNA phosphorothioation-associated putative methyltransferase</fullName>
    </submittedName>
</protein>
<accession>A0ABS0XRX5</accession>
<keyword evidence="1" id="KW-0808">Transferase</keyword>
<dbReference type="InterPro" id="IPR024019">
    <property type="entry name" value="CHP04096"/>
</dbReference>
<reference evidence="2" key="1">
    <citation type="submission" date="2020-12" db="EMBL/GenBank/DDBJ databases">
        <title>Hymenobacter sp.</title>
        <authorList>
            <person name="Kim M.K."/>
        </authorList>
    </citation>
    <scope>NUCLEOTIDE SEQUENCE [LARGE SCALE GENOMIC DNA]</scope>
    <source>
        <strain evidence="2">BT553</strain>
    </source>
</reference>
<evidence type="ECO:0000313" key="2">
    <source>
        <dbReference type="Proteomes" id="UP000640426"/>
    </source>
</evidence>
<dbReference type="Proteomes" id="UP000640426">
    <property type="component" value="Unassembled WGS sequence"/>
</dbReference>
<dbReference type="GO" id="GO:0008168">
    <property type="term" value="F:methyltransferase activity"/>
    <property type="evidence" value="ECO:0007669"/>
    <property type="project" value="UniProtKB-KW"/>
</dbReference>
<gene>
    <name evidence="1" type="ORF">JAO74_11975</name>
</gene>
<evidence type="ECO:0000313" key="1">
    <source>
        <dbReference type="EMBL" id="MBJ6122508.1"/>
    </source>
</evidence>
<proteinExistence type="predicted"/>
<organism evidence="1 2">
    <name type="scientific">Sphingomonas mollis</name>
    <dbReference type="NCBI Taxonomy" id="2795726"/>
    <lineage>
        <taxon>Bacteria</taxon>
        <taxon>Pseudomonadati</taxon>
        <taxon>Pseudomonadota</taxon>
        <taxon>Alphaproteobacteria</taxon>
        <taxon>Sphingomonadales</taxon>
        <taxon>Sphingomonadaceae</taxon>
        <taxon>Sphingomonas</taxon>
    </lineage>
</organism>
<keyword evidence="2" id="KW-1185">Reference proteome</keyword>
<dbReference type="EMBL" id="JAELXS010000006">
    <property type="protein sequence ID" value="MBJ6122508.1"/>
    <property type="molecule type" value="Genomic_DNA"/>
</dbReference>
<comment type="caution">
    <text evidence="1">The sequence shown here is derived from an EMBL/GenBank/DDBJ whole genome shotgun (WGS) entry which is preliminary data.</text>
</comment>
<keyword evidence="1" id="KW-0489">Methyltransferase</keyword>